<dbReference type="GO" id="GO:0004066">
    <property type="term" value="F:asparagine synthase (glutamine-hydrolyzing) activity"/>
    <property type="evidence" value="ECO:0007669"/>
    <property type="project" value="UniProtKB-EC"/>
</dbReference>
<comment type="catalytic activity">
    <reaction evidence="7">
        <text>L-aspartate + L-glutamine + ATP + H2O = L-asparagine + L-glutamate + AMP + diphosphate + H(+)</text>
        <dbReference type="Rhea" id="RHEA:12228"/>
        <dbReference type="ChEBI" id="CHEBI:15377"/>
        <dbReference type="ChEBI" id="CHEBI:15378"/>
        <dbReference type="ChEBI" id="CHEBI:29985"/>
        <dbReference type="ChEBI" id="CHEBI:29991"/>
        <dbReference type="ChEBI" id="CHEBI:30616"/>
        <dbReference type="ChEBI" id="CHEBI:33019"/>
        <dbReference type="ChEBI" id="CHEBI:58048"/>
        <dbReference type="ChEBI" id="CHEBI:58359"/>
        <dbReference type="ChEBI" id="CHEBI:456215"/>
        <dbReference type="EC" id="6.3.5.4"/>
    </reaction>
</comment>
<dbReference type="GO" id="GO:0005829">
    <property type="term" value="C:cytosol"/>
    <property type="evidence" value="ECO:0007669"/>
    <property type="project" value="TreeGrafter"/>
</dbReference>
<accession>A0A1G8QZC3</accession>
<sequence length="649" mass="74533">MCGIAGFLRFNLSAPNPNLKAISKQLHNRGPDCEGYYIEGGNNANEFYSGEWSSPEIKKALPPISGEEVYSDVAFVHRRLSIIDVSDASHQPMVSSCGRYVICYNGEIYNYKELRLELEKRGDCFLTNGDTEVLLKLYARFKESCLEMLNGDFAFSVWDKLEKQLFLARDRVGIKPVFFTKNDNFIFFASDIKTIIASGVYEPEVSINGLYLSFFFGIAPRPETAFKDVWALEPGTWLKIDKNGKETAGRYWEIPYGKPLLDLNYSDAVEQLKEKIAEAVEIRMRADVEVGSFMSGGVDSTTITAHASKFNPSIKAFTLGHPRESDLDEVQQAKLAAQSFGVTHIIERVSQKFYLDNIQRITLGYEEPFYSVSPNYVISNIVKKHGIKVVLNGLGGDELFGGYKYYQSYKKWLILRPLKGFVGLLKPIVPKRLEKGLELIQAKTVSQYHTAFFSKHRESDVRMLFGIKRKESESILSEIDRRYVGGKRFRDGFDALMYMDLKNYIGNHHVERTDQFTMMNSVEGRFPLLDHNLIEFAARLPDKFKVNKGVSKRILKDAVKGLVPLDCLYMKKKGFSFPLEKWMRDDFRDFVEDHISCLKSRNIFSSDVIDTWYSDFLDHKRSYADVWHLVTMEMWFQSFIDKGFLKDAE</sequence>
<dbReference type="CDD" id="cd01991">
    <property type="entry name" value="Asn_synthase_B_C"/>
    <property type="match status" value="1"/>
</dbReference>
<organism evidence="10 11">
    <name type="scientific">Billgrantia gudaonensis</name>
    <dbReference type="NCBI Taxonomy" id="376427"/>
    <lineage>
        <taxon>Bacteria</taxon>
        <taxon>Pseudomonadati</taxon>
        <taxon>Pseudomonadota</taxon>
        <taxon>Gammaproteobacteria</taxon>
        <taxon>Oceanospirillales</taxon>
        <taxon>Halomonadaceae</taxon>
        <taxon>Billgrantia</taxon>
    </lineage>
</organism>
<dbReference type="PANTHER" id="PTHR43284">
    <property type="entry name" value="ASPARAGINE SYNTHETASE (GLUTAMINE-HYDROLYZING)"/>
    <property type="match status" value="1"/>
</dbReference>
<dbReference type="PROSITE" id="PS51278">
    <property type="entry name" value="GATASE_TYPE_2"/>
    <property type="match status" value="1"/>
</dbReference>
<protein>
    <recommendedName>
        <fullName evidence="3">asparagine synthase (glutamine-hydrolyzing)</fullName>
        <ecNumber evidence="3">6.3.5.4</ecNumber>
    </recommendedName>
</protein>
<gene>
    <name evidence="10" type="ORF">SAMN04487954_10337</name>
</gene>
<dbReference type="Proteomes" id="UP000198525">
    <property type="component" value="Unassembled WGS sequence"/>
</dbReference>
<dbReference type="InterPro" id="IPR001962">
    <property type="entry name" value="Asn_synthase"/>
</dbReference>
<name>A0A1G8QZC3_9GAMM</name>
<dbReference type="InterPro" id="IPR033738">
    <property type="entry name" value="AsnB_N"/>
</dbReference>
<dbReference type="Gene3D" id="3.40.50.620">
    <property type="entry name" value="HUPs"/>
    <property type="match status" value="1"/>
</dbReference>
<reference evidence="10 11" key="1">
    <citation type="submission" date="2016-10" db="EMBL/GenBank/DDBJ databases">
        <authorList>
            <person name="de Groot N.N."/>
        </authorList>
    </citation>
    <scope>NUCLEOTIDE SEQUENCE [LARGE SCALE GENOMIC DNA]</scope>
    <source>
        <strain evidence="10 11">CGMCC 1.6133</strain>
    </source>
</reference>
<dbReference type="Pfam" id="PF13537">
    <property type="entry name" value="GATase_7"/>
    <property type="match status" value="1"/>
</dbReference>
<dbReference type="EC" id="6.3.5.4" evidence="3"/>
<keyword evidence="4 8" id="KW-0547">Nucleotide-binding</keyword>
<evidence type="ECO:0000259" key="9">
    <source>
        <dbReference type="PROSITE" id="PS51278"/>
    </source>
</evidence>
<evidence type="ECO:0000256" key="2">
    <source>
        <dbReference type="ARBA" id="ARBA00005752"/>
    </source>
</evidence>
<dbReference type="PANTHER" id="PTHR43284:SF1">
    <property type="entry name" value="ASPARAGINE SYNTHETASE"/>
    <property type="match status" value="1"/>
</dbReference>
<keyword evidence="11" id="KW-1185">Reference proteome</keyword>
<comment type="similarity">
    <text evidence="2">Belongs to the asparagine synthetase family.</text>
</comment>
<dbReference type="GO" id="GO:0005524">
    <property type="term" value="F:ATP binding"/>
    <property type="evidence" value="ECO:0007669"/>
    <property type="project" value="UniProtKB-KW"/>
</dbReference>
<dbReference type="InterPro" id="IPR051786">
    <property type="entry name" value="ASN_synthetase/amidase"/>
</dbReference>
<evidence type="ECO:0000313" key="10">
    <source>
        <dbReference type="EMBL" id="SDJ09973.1"/>
    </source>
</evidence>
<dbReference type="STRING" id="376427.SAMN04487954_10337"/>
<dbReference type="EMBL" id="FNES01000003">
    <property type="protein sequence ID" value="SDJ09973.1"/>
    <property type="molecule type" value="Genomic_DNA"/>
</dbReference>
<dbReference type="CDD" id="cd00712">
    <property type="entry name" value="AsnB"/>
    <property type="match status" value="1"/>
</dbReference>
<evidence type="ECO:0000256" key="4">
    <source>
        <dbReference type="ARBA" id="ARBA00022741"/>
    </source>
</evidence>
<feature type="binding site" evidence="8">
    <location>
        <position position="130"/>
    </location>
    <ligand>
        <name>L-glutamine</name>
        <dbReference type="ChEBI" id="CHEBI:58359"/>
    </ligand>
</feature>
<evidence type="ECO:0000256" key="7">
    <source>
        <dbReference type="ARBA" id="ARBA00048741"/>
    </source>
</evidence>
<dbReference type="SUPFAM" id="SSF52402">
    <property type="entry name" value="Adenine nucleotide alpha hydrolases-like"/>
    <property type="match status" value="1"/>
</dbReference>
<dbReference type="PIRSF" id="PIRSF001589">
    <property type="entry name" value="Asn_synthetase_glu-h"/>
    <property type="match status" value="1"/>
</dbReference>
<dbReference type="Pfam" id="PF00733">
    <property type="entry name" value="Asn_synthase"/>
    <property type="match status" value="1"/>
</dbReference>
<dbReference type="AlphaFoldDB" id="A0A1G8QZC3"/>
<feature type="domain" description="Glutamine amidotransferase type-2" evidence="9">
    <location>
        <begin position="2"/>
        <end position="243"/>
    </location>
</feature>
<comment type="pathway">
    <text evidence="1">Amino-acid biosynthesis; L-asparagine biosynthesis; L-asparagine from L-aspartate (L-Gln route): step 1/1.</text>
</comment>
<evidence type="ECO:0000256" key="8">
    <source>
        <dbReference type="PIRSR" id="PIRSR001589-2"/>
    </source>
</evidence>
<dbReference type="NCBIfam" id="TIGR01536">
    <property type="entry name" value="asn_synth_AEB"/>
    <property type="match status" value="1"/>
</dbReference>
<dbReference type="InterPro" id="IPR006426">
    <property type="entry name" value="Asn_synth_AEB"/>
</dbReference>
<evidence type="ECO:0000256" key="6">
    <source>
        <dbReference type="ARBA" id="ARBA00022962"/>
    </source>
</evidence>
<dbReference type="RefSeq" id="WP_176761453.1">
    <property type="nucleotide sequence ID" value="NZ_FNES01000003.1"/>
</dbReference>
<evidence type="ECO:0000256" key="3">
    <source>
        <dbReference type="ARBA" id="ARBA00012737"/>
    </source>
</evidence>
<keyword evidence="6" id="KW-0315">Glutamine amidotransferase</keyword>
<evidence type="ECO:0000256" key="5">
    <source>
        <dbReference type="ARBA" id="ARBA00022840"/>
    </source>
</evidence>
<evidence type="ECO:0000256" key="1">
    <source>
        <dbReference type="ARBA" id="ARBA00005187"/>
    </source>
</evidence>
<proteinExistence type="inferred from homology"/>
<evidence type="ECO:0000313" key="11">
    <source>
        <dbReference type="Proteomes" id="UP000198525"/>
    </source>
</evidence>
<dbReference type="SUPFAM" id="SSF56235">
    <property type="entry name" value="N-terminal nucleophile aminohydrolases (Ntn hydrolases)"/>
    <property type="match status" value="1"/>
</dbReference>
<dbReference type="InterPro" id="IPR017932">
    <property type="entry name" value="GATase_2_dom"/>
</dbReference>
<dbReference type="InterPro" id="IPR029055">
    <property type="entry name" value="Ntn_hydrolases_N"/>
</dbReference>
<dbReference type="InterPro" id="IPR014729">
    <property type="entry name" value="Rossmann-like_a/b/a_fold"/>
</dbReference>
<dbReference type="GO" id="GO:0006529">
    <property type="term" value="P:asparagine biosynthetic process"/>
    <property type="evidence" value="ECO:0007669"/>
    <property type="project" value="InterPro"/>
</dbReference>
<keyword evidence="5 8" id="KW-0067">ATP-binding</keyword>
<dbReference type="Gene3D" id="3.60.20.10">
    <property type="entry name" value="Glutamine Phosphoribosylpyrophosphate, subunit 1, domain 1"/>
    <property type="match status" value="1"/>
</dbReference>